<dbReference type="SMART" id="SM00248">
    <property type="entry name" value="ANK"/>
    <property type="match status" value="22"/>
</dbReference>
<organism evidence="4 5">
    <name type="scientific">Oopsacas minuta</name>
    <dbReference type="NCBI Taxonomy" id="111878"/>
    <lineage>
        <taxon>Eukaryota</taxon>
        <taxon>Metazoa</taxon>
        <taxon>Porifera</taxon>
        <taxon>Hexactinellida</taxon>
        <taxon>Hexasterophora</taxon>
        <taxon>Lyssacinosida</taxon>
        <taxon>Leucopsacidae</taxon>
        <taxon>Oopsacas</taxon>
    </lineage>
</organism>
<dbReference type="EMBL" id="JAKMXF010000055">
    <property type="protein sequence ID" value="KAI6659572.1"/>
    <property type="molecule type" value="Genomic_DNA"/>
</dbReference>
<dbReference type="Proteomes" id="UP001165289">
    <property type="component" value="Unassembled WGS sequence"/>
</dbReference>
<accession>A0AAV7KE02</accession>
<evidence type="ECO:0000313" key="5">
    <source>
        <dbReference type="Proteomes" id="UP001165289"/>
    </source>
</evidence>
<evidence type="ECO:0000313" key="4">
    <source>
        <dbReference type="EMBL" id="KAI6659572.1"/>
    </source>
</evidence>
<comment type="caution">
    <text evidence="4">The sequence shown here is derived from an EMBL/GenBank/DDBJ whole genome shotgun (WGS) entry which is preliminary data.</text>
</comment>
<dbReference type="PROSITE" id="PS50088">
    <property type="entry name" value="ANK_REPEAT"/>
    <property type="match status" value="3"/>
</dbReference>
<reference evidence="4 5" key="1">
    <citation type="journal article" date="2023" name="BMC Biol.">
        <title>The compact genome of the sponge Oopsacas minuta (Hexactinellida) is lacking key metazoan core genes.</title>
        <authorList>
            <person name="Santini S."/>
            <person name="Schenkelaars Q."/>
            <person name="Jourda C."/>
            <person name="Duchesne M."/>
            <person name="Belahbib H."/>
            <person name="Rocher C."/>
            <person name="Selva M."/>
            <person name="Riesgo A."/>
            <person name="Vervoort M."/>
            <person name="Leys S.P."/>
            <person name="Kodjabachian L."/>
            <person name="Le Bivic A."/>
            <person name="Borchiellini C."/>
            <person name="Claverie J.M."/>
            <person name="Renard E."/>
        </authorList>
    </citation>
    <scope>NUCLEOTIDE SEQUENCE [LARGE SCALE GENOMIC DNA]</scope>
    <source>
        <strain evidence="4">SPO-2</strain>
    </source>
</reference>
<dbReference type="InterPro" id="IPR036770">
    <property type="entry name" value="Ankyrin_rpt-contain_sf"/>
</dbReference>
<dbReference type="Pfam" id="PF12796">
    <property type="entry name" value="Ank_2"/>
    <property type="match status" value="4"/>
</dbReference>
<proteinExistence type="predicted"/>
<evidence type="ECO:0000256" key="3">
    <source>
        <dbReference type="PROSITE-ProRule" id="PRU00023"/>
    </source>
</evidence>
<feature type="repeat" description="ANK" evidence="3">
    <location>
        <begin position="896"/>
        <end position="928"/>
    </location>
</feature>
<dbReference type="Gene3D" id="1.25.40.20">
    <property type="entry name" value="Ankyrin repeat-containing domain"/>
    <property type="match status" value="6"/>
</dbReference>
<protein>
    <submittedName>
        <fullName evidence="4">Ankyrin repeat protein</fullName>
    </submittedName>
</protein>
<name>A0AAV7KE02_9METZ</name>
<keyword evidence="5" id="KW-1185">Reference proteome</keyword>
<dbReference type="InterPro" id="IPR002110">
    <property type="entry name" value="Ankyrin_rpt"/>
</dbReference>
<dbReference type="PANTHER" id="PTHR24198:SF165">
    <property type="entry name" value="ANKYRIN REPEAT-CONTAINING PROTEIN-RELATED"/>
    <property type="match status" value="1"/>
</dbReference>
<keyword evidence="1" id="KW-0677">Repeat</keyword>
<evidence type="ECO:0000256" key="2">
    <source>
        <dbReference type="ARBA" id="ARBA00023043"/>
    </source>
</evidence>
<keyword evidence="2 3" id="KW-0040">ANK repeat</keyword>
<gene>
    <name evidence="4" type="ORF">LOD99_14495</name>
</gene>
<feature type="repeat" description="ANK" evidence="3">
    <location>
        <begin position="1586"/>
        <end position="1618"/>
    </location>
</feature>
<feature type="repeat" description="ANK" evidence="3">
    <location>
        <begin position="301"/>
        <end position="333"/>
    </location>
</feature>
<evidence type="ECO:0000256" key="1">
    <source>
        <dbReference type="ARBA" id="ARBA00022737"/>
    </source>
</evidence>
<dbReference type="PROSITE" id="PS50297">
    <property type="entry name" value="ANK_REP_REGION"/>
    <property type="match status" value="2"/>
</dbReference>
<sequence>MKNTSKWIITTLPELTEIKIVSNQEVEEFTDTIPDAYVISIVKCACTEPIQVAIEKNLVDHKRKENKGNWLKNLATKHGHVDVATYLRSINTSIEELCEAIRYGVKDREFEKLIDRLIPAKHNYQIISELSDDSNKEEIFIHNISIALCETMELSLDNSRNDALKKILSLNPCLNYKYGDKKDSTLLHLIVEKRKSTDFLTEYLERVKTTENRNSNSGVRIIDFENSNSMTALNFCIEKEQEDDIQTILSYEPKVSLCDGNKNSSLHFAAKTGNFLIAKEIVAYILKYSDLKHLFNDKNSDGCIPLHQAIESGNVNVCELLLENNSEFLSQDNTRKSILHHAIFIKDKGKRDIMVEFILKHPRNCNNAILDLKDDKGQIPLHTAVVLRCIGAVQLLSQFSKSIKEIDNQRQSVLHLSSMYHCEAINDVLVDKMIEYENNDPISLENRVVNYCDVNKKTALQLSIEHQNKHALTKLLTAHPNLEMVDDLNNTYLHTAVVNVKDQFYLQTILSKISKESLTILLSRLNNLELPPLQFAILKKNFQASEILVANGARLDYQNQGRICLCPENCDLKLKILDYDSHWWTGFRILAEKKEYYVIANLPSLDLTLFIQDKEASKVKEVKEISNLSNMDIIRVISECKSSDPLNTVITDKLISADLRLPEVAIEIAKHGTKGVINRFYSFFKDTLYYHKSGKSMIESAGKNTNVDSLELLLSYLPEFLQQQDVSSANPTDSKDIQISLCVKKSLELSLDNPTNDALKKILTFNPCLNYKYGNKKDSTLLHLIVEKRKSTDFITEYLERVKAIENQNSNSGIRIIDFENSNSMTALNFCIEKEQEDDIQTILSYEPKVSLCDGNKNSSLHFAAKTGNFLIAKEIVAYILKYPDLKYLFNDKNSDGCIPLHQAVDSGNVNVCELLLENNSEFLSQDNSHKSILHHAICILGEGKRDVMVEFILKHPGNCNNAILELKDDEGQIPLDTAVVRKCIGAVQLLSQFAKSIKEKDKQRQSVLHLNSIYHCDVLARLNILKLPPLQSAIFSKNFQASEILVENGAKLDYQNQGRICLCPGTVDLKLKIVEYNSHWWTGFRILSEKKEYYVIANLPSLDLTSFIQDKEAAKVKEVKEISNLSNMDIIRVISECKSSDPLNTVITDKLISADLRLPEVAIEIAKHGTKDVINRFYSFFKDTLYYHKSGKSMIESAVKNTNVDSLELLLSYLPKFQKQQDVSYANSTDSKDIQISLCVKKSLELSLDNSQPLALIALLKHTEINYLYSDGKTLLHLAIEKGVSVDFLESMFQKVKEDRITSSFGEVSFVNKQSNDKKQTALHICIAKMHKENLKKMLRNSADPFLCDSEKNTALHYSIYSNQLDFVQAIYNSTDEKETLLAQINSQNHTAAHLAVVTEKPRILEFLLEANAPFYPINDNEPTLLHLAIRIKDDSVQTDIMNQLFKHDNSTCTHEKYPITRLRDYEGFPPLHLAVALQTCNALQLLLNVDPSVLYIQDTRGYTPLHISLIDKIQLSEDKFLSNSFCMDTFKKVIFTIVPTLREQDPHTIVPTMDPTISIPPIYKDVPCCTSCNVNKVICTQDDSYRTAMHYAIQYCHVDALKILLDTNSCMDIPDDKGNNLLHEAGLTGVNAECMKLLIGALKSGTK</sequence>
<dbReference type="PANTHER" id="PTHR24198">
    <property type="entry name" value="ANKYRIN REPEAT AND PROTEIN KINASE DOMAIN-CONTAINING PROTEIN"/>
    <property type="match status" value="1"/>
</dbReference>
<dbReference type="SUPFAM" id="SSF48403">
    <property type="entry name" value="Ankyrin repeat"/>
    <property type="match status" value="4"/>
</dbReference>